<evidence type="ECO:0000313" key="3">
    <source>
        <dbReference type="Proteomes" id="UP000652761"/>
    </source>
</evidence>
<keyword evidence="3" id="KW-1185">Reference proteome</keyword>
<dbReference type="Pfam" id="PF14432">
    <property type="entry name" value="DYW_deaminase"/>
    <property type="match status" value="1"/>
</dbReference>
<dbReference type="EMBL" id="NMUH01003011">
    <property type="protein sequence ID" value="MQM03315.1"/>
    <property type="molecule type" value="Genomic_DNA"/>
</dbReference>
<reference evidence="2" key="1">
    <citation type="submission" date="2017-07" db="EMBL/GenBank/DDBJ databases">
        <title>Taro Niue Genome Assembly and Annotation.</title>
        <authorList>
            <person name="Atibalentja N."/>
            <person name="Keating K."/>
            <person name="Fields C.J."/>
        </authorList>
    </citation>
    <scope>NUCLEOTIDE SEQUENCE</scope>
    <source>
        <strain evidence="2">Niue_2</strain>
        <tissue evidence="2">Leaf</tissue>
    </source>
</reference>
<dbReference type="GO" id="GO:0008270">
    <property type="term" value="F:zinc ion binding"/>
    <property type="evidence" value="ECO:0007669"/>
    <property type="project" value="InterPro"/>
</dbReference>
<feature type="domain" description="DYW" evidence="1">
    <location>
        <begin position="33"/>
        <end position="104"/>
    </location>
</feature>
<accession>A0A843WFB0</accession>
<organism evidence="2 3">
    <name type="scientific">Colocasia esculenta</name>
    <name type="common">Wild taro</name>
    <name type="synonym">Arum esculentum</name>
    <dbReference type="NCBI Taxonomy" id="4460"/>
    <lineage>
        <taxon>Eukaryota</taxon>
        <taxon>Viridiplantae</taxon>
        <taxon>Streptophyta</taxon>
        <taxon>Embryophyta</taxon>
        <taxon>Tracheophyta</taxon>
        <taxon>Spermatophyta</taxon>
        <taxon>Magnoliopsida</taxon>
        <taxon>Liliopsida</taxon>
        <taxon>Araceae</taxon>
        <taxon>Aroideae</taxon>
        <taxon>Colocasieae</taxon>
        <taxon>Colocasia</taxon>
    </lineage>
</organism>
<sequence length="134" mass="14909">MVSEAGQQMVKRDLMGQKSLTGDGQNLASIAALAVHSEKLAIAFCFIRTTPGTALRVVKNLRVCVDCHTAIKLISEIYVREIVVRDRSRFHHFRHGSCSCADFWRDVHSVPILIVPFGESRSRKRGCLFAGLPT</sequence>
<name>A0A843WFB0_COLES</name>
<evidence type="ECO:0000313" key="2">
    <source>
        <dbReference type="EMBL" id="MQM03315.1"/>
    </source>
</evidence>
<dbReference type="Proteomes" id="UP000652761">
    <property type="component" value="Unassembled WGS sequence"/>
</dbReference>
<evidence type="ECO:0000259" key="1">
    <source>
        <dbReference type="Pfam" id="PF14432"/>
    </source>
</evidence>
<dbReference type="InterPro" id="IPR032867">
    <property type="entry name" value="DYW_dom"/>
</dbReference>
<gene>
    <name evidence="2" type="ORF">Taro_036092</name>
</gene>
<protein>
    <recommendedName>
        <fullName evidence="1">DYW domain-containing protein</fullName>
    </recommendedName>
</protein>
<dbReference type="AlphaFoldDB" id="A0A843WFB0"/>
<comment type="caution">
    <text evidence="2">The sequence shown here is derived from an EMBL/GenBank/DDBJ whole genome shotgun (WGS) entry which is preliminary data.</text>
</comment>
<dbReference type="OrthoDB" id="665793at2759"/>
<proteinExistence type="predicted"/>